<organism evidence="1">
    <name type="scientific">marine sediment metagenome</name>
    <dbReference type="NCBI Taxonomy" id="412755"/>
    <lineage>
        <taxon>unclassified sequences</taxon>
        <taxon>metagenomes</taxon>
        <taxon>ecological metagenomes</taxon>
    </lineage>
</organism>
<sequence length="54" mass="6027">MDITEIIETAGGVETVAQATELTTDAVRRKWPKIGIPDRHWGVLIKLSRNKLTP</sequence>
<dbReference type="EMBL" id="LAZR01061066">
    <property type="protein sequence ID" value="KKK64332.1"/>
    <property type="molecule type" value="Genomic_DNA"/>
</dbReference>
<gene>
    <name evidence="1" type="ORF">LCGC14_2985250</name>
</gene>
<name>A0A0F8X5C5_9ZZZZ</name>
<comment type="caution">
    <text evidence="1">The sequence shown here is derived from an EMBL/GenBank/DDBJ whole genome shotgun (WGS) entry which is preliminary data.</text>
</comment>
<dbReference type="AlphaFoldDB" id="A0A0F8X5C5"/>
<reference evidence="1" key="1">
    <citation type="journal article" date="2015" name="Nature">
        <title>Complex archaea that bridge the gap between prokaryotes and eukaryotes.</title>
        <authorList>
            <person name="Spang A."/>
            <person name="Saw J.H."/>
            <person name="Jorgensen S.L."/>
            <person name="Zaremba-Niedzwiedzka K."/>
            <person name="Martijn J."/>
            <person name="Lind A.E."/>
            <person name="van Eijk R."/>
            <person name="Schleper C."/>
            <person name="Guy L."/>
            <person name="Ettema T.J."/>
        </authorList>
    </citation>
    <scope>NUCLEOTIDE SEQUENCE</scope>
</reference>
<proteinExistence type="predicted"/>
<evidence type="ECO:0000313" key="1">
    <source>
        <dbReference type="EMBL" id="KKK64332.1"/>
    </source>
</evidence>
<feature type="non-terminal residue" evidence="1">
    <location>
        <position position="54"/>
    </location>
</feature>
<protein>
    <submittedName>
        <fullName evidence="1">Uncharacterized protein</fullName>
    </submittedName>
</protein>
<accession>A0A0F8X5C5</accession>